<dbReference type="EMBL" id="JAPMOS010000069">
    <property type="protein sequence ID" value="KAJ4456455.1"/>
    <property type="molecule type" value="Genomic_DNA"/>
</dbReference>
<dbReference type="Proteomes" id="UP001141327">
    <property type="component" value="Unassembled WGS sequence"/>
</dbReference>
<keyword evidence="3" id="KW-1185">Reference proteome</keyword>
<sequence length="889" mass="96950">MEMNSTTGVLMSQSTGSGLVFYPWMRCQWYIQPPVPSNGRVQLVIPINSSLPHPPITVRAFPGGRRLDPSQYSGVEYYFGNQFYIELESYGRTGDSYQLFNATYQTVPAPSVNFTRPAVNETLSVGTLYNISWVTDRIVGLADLWLEAESNDTATFPMLIMDTILEDTSDLWPVVTKGASSMASWPLLALGLGDVRARISMLDTNDRGRVYAKTEPFWVHSDYCAGAVTIQLAMNQPYLLRDHIGDGPSLYLPCIYHFRTPPEVDKFMVKMTIMRYAVTLPGDSIDLFNEDSSSSSSSLTEILPSTPALPANATFTTYPNKWMRVELHNGYVQPTFPVDPTGPFGGLVAEVVAVPHSMMNFSCLFLKSIIFVLLISGTAFLIFLFWLVIIAHLPVSLCFSLPHIHVIPSTTPNRCLTCLLSPVPPVPHIHVIPSTTPNRLPHINVDVKPQIAAPSIIFVSSSCAYLLFTPLPHIRVDVNPKSLPNPTYASNTVVPIRVSFPDCPLRPTAGDPALVPPQLDPNAYPVFDLAVTFPGTFVLPQGSPYRLRALWSPEVGFTVSGYSSAFEVTEPAGPVISCQARADFATDQGSLRLPIDGTTSCTWSLALPASSTANAGPQSLWVTFPAIYLDAGDELMIFDGPTADPKSLLRTVGSTSTRVTSADDLLSRTGALTMQLQRHARTGSSWKLAVSWLAMPTPAITSLLLSRDFFVSYLVTATPGHHLSDPCFSAVILVSTPAVISVNDLPANVYKGDHVVISWNTTLYQGSLFPMMTRLWAVAQGTSVVDPDALGSVTDAGPFLWIARPETHGPQKILVEAIVPGWPAIFGWSNQFTVPINTAMAVWPWILLGCAVAVWALVVPLGVWSCRCLQSRRAARMATEVRQGLLTAA</sequence>
<evidence type="ECO:0000256" key="1">
    <source>
        <dbReference type="SAM" id="Phobius"/>
    </source>
</evidence>
<gene>
    <name evidence="2" type="ORF">PAPYR_8276</name>
</gene>
<organism evidence="2 3">
    <name type="scientific">Paratrimastix pyriformis</name>
    <dbReference type="NCBI Taxonomy" id="342808"/>
    <lineage>
        <taxon>Eukaryota</taxon>
        <taxon>Metamonada</taxon>
        <taxon>Preaxostyla</taxon>
        <taxon>Paratrimastigidae</taxon>
        <taxon>Paratrimastix</taxon>
    </lineage>
</organism>
<comment type="caution">
    <text evidence="2">The sequence shown here is derived from an EMBL/GenBank/DDBJ whole genome shotgun (WGS) entry which is preliminary data.</text>
</comment>
<evidence type="ECO:0000313" key="2">
    <source>
        <dbReference type="EMBL" id="KAJ4456455.1"/>
    </source>
</evidence>
<feature type="transmembrane region" description="Helical" evidence="1">
    <location>
        <begin position="842"/>
        <end position="864"/>
    </location>
</feature>
<accession>A0ABQ8UGC4</accession>
<keyword evidence="1" id="KW-1133">Transmembrane helix</keyword>
<feature type="transmembrane region" description="Helical" evidence="1">
    <location>
        <begin position="364"/>
        <end position="389"/>
    </location>
</feature>
<evidence type="ECO:0000313" key="3">
    <source>
        <dbReference type="Proteomes" id="UP001141327"/>
    </source>
</evidence>
<reference evidence="2" key="1">
    <citation type="journal article" date="2022" name="bioRxiv">
        <title>Genomics of Preaxostyla Flagellates Illuminates Evolutionary Transitions and the Path Towards Mitochondrial Loss.</title>
        <authorList>
            <person name="Novak L.V.F."/>
            <person name="Treitli S.C."/>
            <person name="Pyrih J."/>
            <person name="Halakuc P."/>
            <person name="Pipaliya S.V."/>
            <person name="Vacek V."/>
            <person name="Brzon O."/>
            <person name="Soukal P."/>
            <person name="Eme L."/>
            <person name="Dacks J.B."/>
            <person name="Karnkowska A."/>
            <person name="Elias M."/>
            <person name="Hampl V."/>
        </authorList>
    </citation>
    <scope>NUCLEOTIDE SEQUENCE</scope>
    <source>
        <strain evidence="2">RCP-MX</strain>
    </source>
</reference>
<keyword evidence="1" id="KW-0472">Membrane</keyword>
<name>A0ABQ8UGC4_9EUKA</name>
<keyword evidence="1" id="KW-0812">Transmembrane</keyword>
<protein>
    <submittedName>
        <fullName evidence="2">Uncharacterized protein</fullName>
    </submittedName>
</protein>
<proteinExistence type="predicted"/>